<proteinExistence type="predicted"/>
<keyword evidence="2" id="KW-1185">Reference proteome</keyword>
<sequence length="155" mass="17814">SQPTKKHTPKNKENLQLETVSSIDFQIAVLTAASCQYQIEFITNSKHLKTILETIISIPIYHYRRIYTMSLVTLLIALKTIIVTKEIIITIKYKETVPIPDTINKPIPLELLVQHIGSTYMIQFLNYNISTTHNNLYDTYLMLSHLPSGIQNIEL</sequence>
<comment type="caution">
    <text evidence="1">The sequence shown here is derived from an EMBL/GenBank/DDBJ whole genome shotgun (WGS) entry which is preliminary data.</text>
</comment>
<feature type="non-terminal residue" evidence="1">
    <location>
        <position position="1"/>
    </location>
</feature>
<evidence type="ECO:0000313" key="2">
    <source>
        <dbReference type="Proteomes" id="UP000789901"/>
    </source>
</evidence>
<dbReference type="EMBL" id="CAJVQB010030930">
    <property type="protein sequence ID" value="CAG8816228.1"/>
    <property type="molecule type" value="Genomic_DNA"/>
</dbReference>
<name>A0ABN7W4C2_GIGMA</name>
<dbReference type="Proteomes" id="UP000789901">
    <property type="component" value="Unassembled WGS sequence"/>
</dbReference>
<reference evidence="1 2" key="1">
    <citation type="submission" date="2021-06" db="EMBL/GenBank/DDBJ databases">
        <authorList>
            <person name="Kallberg Y."/>
            <person name="Tangrot J."/>
            <person name="Rosling A."/>
        </authorList>
    </citation>
    <scope>NUCLEOTIDE SEQUENCE [LARGE SCALE GENOMIC DNA]</scope>
    <source>
        <strain evidence="1 2">120-4 pot B 10/14</strain>
    </source>
</reference>
<accession>A0ABN7W4C2</accession>
<protein>
    <submittedName>
        <fullName evidence="1">42990_t:CDS:1</fullName>
    </submittedName>
</protein>
<organism evidence="1 2">
    <name type="scientific">Gigaspora margarita</name>
    <dbReference type="NCBI Taxonomy" id="4874"/>
    <lineage>
        <taxon>Eukaryota</taxon>
        <taxon>Fungi</taxon>
        <taxon>Fungi incertae sedis</taxon>
        <taxon>Mucoromycota</taxon>
        <taxon>Glomeromycotina</taxon>
        <taxon>Glomeromycetes</taxon>
        <taxon>Diversisporales</taxon>
        <taxon>Gigasporaceae</taxon>
        <taxon>Gigaspora</taxon>
    </lineage>
</organism>
<evidence type="ECO:0000313" key="1">
    <source>
        <dbReference type="EMBL" id="CAG8816228.1"/>
    </source>
</evidence>
<gene>
    <name evidence="1" type="ORF">GMARGA_LOCUS26482</name>
</gene>